<dbReference type="Pfam" id="PF24719">
    <property type="entry name" value="Imm33-like"/>
    <property type="match status" value="1"/>
</dbReference>
<dbReference type="InterPro" id="IPR056509">
    <property type="entry name" value="Imm33-like"/>
</dbReference>
<evidence type="ECO:0000313" key="2">
    <source>
        <dbReference type="EMBL" id="MBK1897308.1"/>
    </source>
</evidence>
<comment type="caution">
    <text evidence="2">The sequence shown here is derived from an EMBL/GenBank/DDBJ whole genome shotgun (WGS) entry which is preliminary data.</text>
</comment>
<keyword evidence="3" id="KW-1185">Reference proteome</keyword>
<sequence length="211" mass="24706">MIEYKEITIKSDKKYFYTNGLVSFINKEIRLSIGKYGEDEYVSVIKYIIDYIVTESPSISEDQTIAYYSWVLQFKSENESYYDLYEVEFDGEGFHKGCDLSISIIKSQSELCFQYGVVPQFPSFSQSIVISKGVYEGKDIEAIRYESPQDMCGWWLITDDYDNNIQSLMTVHYYHVAFKRPDILKYLAVPFGYRFLMENGEVKITKDEEGE</sequence>
<dbReference type="Proteomes" id="UP000628669">
    <property type="component" value="Unassembled WGS sequence"/>
</dbReference>
<dbReference type="RefSeq" id="WP_200247407.1">
    <property type="nucleotide sequence ID" value="NZ_JAENHK010000010.1"/>
</dbReference>
<gene>
    <name evidence="2" type="ORF">JHL15_16205</name>
</gene>
<organism evidence="2 3">
    <name type="scientific">Chryseobacterium paridis</name>
    <dbReference type="NCBI Taxonomy" id="2800328"/>
    <lineage>
        <taxon>Bacteria</taxon>
        <taxon>Pseudomonadati</taxon>
        <taxon>Bacteroidota</taxon>
        <taxon>Flavobacteriia</taxon>
        <taxon>Flavobacteriales</taxon>
        <taxon>Weeksellaceae</taxon>
        <taxon>Chryseobacterium group</taxon>
        <taxon>Chryseobacterium</taxon>
    </lineage>
</organism>
<name>A0ABS1FXY5_9FLAO</name>
<accession>A0ABS1FXY5</accession>
<proteinExistence type="predicted"/>
<reference evidence="3" key="1">
    <citation type="submission" date="2021-01" db="EMBL/GenBank/DDBJ databases">
        <title>Genome public.</title>
        <authorList>
            <person name="Liu C."/>
            <person name="Sun Q."/>
        </authorList>
    </citation>
    <scope>NUCLEOTIDE SEQUENCE [LARGE SCALE GENOMIC DNA]</scope>
    <source>
        <strain evidence="3">YIM B02567</strain>
    </source>
</reference>
<evidence type="ECO:0000259" key="1">
    <source>
        <dbReference type="Pfam" id="PF24719"/>
    </source>
</evidence>
<dbReference type="EMBL" id="JAENHK010000010">
    <property type="protein sequence ID" value="MBK1897308.1"/>
    <property type="molecule type" value="Genomic_DNA"/>
</dbReference>
<protein>
    <recommendedName>
        <fullName evidence="1">Imm33-like domain-containing protein</fullName>
    </recommendedName>
</protein>
<feature type="domain" description="Imm33-like" evidence="1">
    <location>
        <begin position="108"/>
        <end position="201"/>
    </location>
</feature>
<evidence type="ECO:0000313" key="3">
    <source>
        <dbReference type="Proteomes" id="UP000628669"/>
    </source>
</evidence>